<sequence length="410" mass="46719">MQLFVLLNDHQDVTRNSFNLVMDEKSTLNQLGEKISSGFNINRDHLRLFFADGQRIVGFDLNSQLSQIKLHHLDKIIAKHSMLGNWIAFVKRLESAQKAKASNMSVEPEVDCASKQLKALIESNFFVAYPRFDETRRIFEDQFSFYLNSEFENMEIASKHYFSIIYNENPECPTLEIKCVKKRKSGVQEADIDEENPTRMAQLELLSCCLFLSDLKSNDENYGADDQGQLKIVDFEVSSFSLKGSLQRFDLLMWWSTGLGLQTVPYGVALGLCVLLENPWPVSKVSPSPWEQCLDWSPNDDREKMALATDKSFPQIRSLVVEGNDPIVLTIHCFRSTLVALIGLFIRGSPPRPSRTDEVADLFVFSAGEAVAGRPFRERSSVVPSSLKRLMVFDINDEWTSSCWEMKELL</sequence>
<evidence type="ECO:0000313" key="1">
    <source>
        <dbReference type="EMBL" id="CAD6187202.1"/>
    </source>
</evidence>
<evidence type="ECO:0000313" key="2">
    <source>
        <dbReference type="Proteomes" id="UP000835052"/>
    </source>
</evidence>
<keyword evidence="2" id="KW-1185">Reference proteome</keyword>
<accession>A0A8S1GWE5</accession>
<dbReference type="Proteomes" id="UP000835052">
    <property type="component" value="Unassembled WGS sequence"/>
</dbReference>
<reference evidence="1" key="1">
    <citation type="submission" date="2020-10" db="EMBL/GenBank/DDBJ databases">
        <authorList>
            <person name="Kikuchi T."/>
        </authorList>
    </citation>
    <scope>NUCLEOTIDE SEQUENCE</scope>
    <source>
        <strain evidence="1">NKZ352</strain>
    </source>
</reference>
<dbReference type="OrthoDB" id="5850907at2759"/>
<protein>
    <recommendedName>
        <fullName evidence="3">Ubiquitin-like domain-containing protein</fullName>
    </recommendedName>
</protein>
<name>A0A8S1GWE5_9PELO</name>
<dbReference type="EMBL" id="CAJGYM010000006">
    <property type="protein sequence ID" value="CAD6187202.1"/>
    <property type="molecule type" value="Genomic_DNA"/>
</dbReference>
<dbReference type="AlphaFoldDB" id="A0A8S1GWE5"/>
<proteinExistence type="predicted"/>
<evidence type="ECO:0008006" key="3">
    <source>
        <dbReference type="Google" id="ProtNLM"/>
    </source>
</evidence>
<gene>
    <name evidence="1" type="ORF">CAUJ_LOCUS3121</name>
</gene>
<comment type="caution">
    <text evidence="1">The sequence shown here is derived from an EMBL/GenBank/DDBJ whole genome shotgun (WGS) entry which is preliminary data.</text>
</comment>
<organism evidence="1 2">
    <name type="scientific">Caenorhabditis auriculariae</name>
    <dbReference type="NCBI Taxonomy" id="2777116"/>
    <lineage>
        <taxon>Eukaryota</taxon>
        <taxon>Metazoa</taxon>
        <taxon>Ecdysozoa</taxon>
        <taxon>Nematoda</taxon>
        <taxon>Chromadorea</taxon>
        <taxon>Rhabditida</taxon>
        <taxon>Rhabditina</taxon>
        <taxon>Rhabditomorpha</taxon>
        <taxon>Rhabditoidea</taxon>
        <taxon>Rhabditidae</taxon>
        <taxon>Peloderinae</taxon>
        <taxon>Caenorhabditis</taxon>
    </lineage>
</organism>